<evidence type="ECO:0000313" key="2">
    <source>
        <dbReference type="Proteomes" id="UP000095287"/>
    </source>
</evidence>
<feature type="region of interest" description="Disordered" evidence="1">
    <location>
        <begin position="39"/>
        <end position="63"/>
    </location>
</feature>
<feature type="region of interest" description="Disordered" evidence="1">
    <location>
        <begin position="1"/>
        <end position="24"/>
    </location>
</feature>
<accession>A0A1I7ZXD6</accession>
<dbReference type="Proteomes" id="UP000095287">
    <property type="component" value="Unplaced"/>
</dbReference>
<dbReference type="AlphaFoldDB" id="A0A1I7ZXD6"/>
<evidence type="ECO:0000313" key="3">
    <source>
        <dbReference type="WBParaSite" id="L893_g30858.t1"/>
    </source>
</evidence>
<proteinExistence type="predicted"/>
<evidence type="ECO:0000256" key="1">
    <source>
        <dbReference type="SAM" id="MobiDB-lite"/>
    </source>
</evidence>
<reference evidence="3" key="1">
    <citation type="submission" date="2016-11" db="UniProtKB">
        <authorList>
            <consortium name="WormBaseParasite"/>
        </authorList>
    </citation>
    <scope>IDENTIFICATION</scope>
</reference>
<organism evidence="2 3">
    <name type="scientific">Steinernema glaseri</name>
    <dbReference type="NCBI Taxonomy" id="37863"/>
    <lineage>
        <taxon>Eukaryota</taxon>
        <taxon>Metazoa</taxon>
        <taxon>Ecdysozoa</taxon>
        <taxon>Nematoda</taxon>
        <taxon>Chromadorea</taxon>
        <taxon>Rhabditida</taxon>
        <taxon>Tylenchina</taxon>
        <taxon>Panagrolaimomorpha</taxon>
        <taxon>Strongyloidoidea</taxon>
        <taxon>Steinernematidae</taxon>
        <taxon>Steinernema</taxon>
    </lineage>
</organism>
<protein>
    <submittedName>
        <fullName evidence="3">BZIP domain-containing protein</fullName>
    </submittedName>
</protein>
<feature type="compositionally biased region" description="Acidic residues" evidence="1">
    <location>
        <begin position="53"/>
        <end position="62"/>
    </location>
</feature>
<feature type="compositionally biased region" description="Low complexity" evidence="1">
    <location>
        <begin position="8"/>
        <end position="17"/>
    </location>
</feature>
<sequence>MSELVRTSSSSSSSDSSLPSPTVIHPPIQWSALLQAKEEVGQKRRGRPRMNDAEVEMDESTSEAEKMRIIYKRKYARNYRQKVSEG</sequence>
<keyword evidence="2" id="KW-1185">Reference proteome</keyword>
<name>A0A1I7ZXD6_9BILA</name>
<dbReference type="WBParaSite" id="L893_g30858.t1">
    <property type="protein sequence ID" value="L893_g30858.t1"/>
    <property type="gene ID" value="L893_g30858"/>
</dbReference>